<dbReference type="InterPro" id="IPR001117">
    <property type="entry name" value="Cu-oxidase_2nd"/>
</dbReference>
<dbReference type="PROSITE" id="PS00080">
    <property type="entry name" value="MULTICOPPER_OXIDASE2"/>
    <property type="match status" value="1"/>
</dbReference>
<evidence type="ECO:0000313" key="16">
    <source>
        <dbReference type="Proteomes" id="UP001159364"/>
    </source>
</evidence>
<dbReference type="InterPro" id="IPR002355">
    <property type="entry name" value="Cu_oxidase_Cu_BS"/>
</dbReference>
<evidence type="ECO:0000256" key="11">
    <source>
        <dbReference type="SAM" id="SignalP"/>
    </source>
</evidence>
<keyword evidence="7" id="KW-0560">Oxidoreductase</keyword>
<feature type="domain" description="Plastocyanin-like" evidence="14">
    <location>
        <begin position="154"/>
        <end position="231"/>
    </location>
</feature>
<reference evidence="15 16" key="1">
    <citation type="submission" date="2021-09" db="EMBL/GenBank/DDBJ databases">
        <title>Genomic insights and catalytic innovation underlie evolution of tropane alkaloids biosynthesis.</title>
        <authorList>
            <person name="Wang Y.-J."/>
            <person name="Tian T."/>
            <person name="Huang J.-P."/>
            <person name="Huang S.-X."/>
        </authorList>
    </citation>
    <scope>NUCLEOTIDE SEQUENCE [LARGE SCALE GENOMIC DNA]</scope>
    <source>
        <strain evidence="15">KIB-2018</strain>
        <tissue evidence="15">Leaf</tissue>
    </source>
</reference>
<accession>A0AAV8UAI5</accession>
<evidence type="ECO:0000256" key="3">
    <source>
        <dbReference type="ARBA" id="ARBA00010609"/>
    </source>
</evidence>
<evidence type="ECO:0000256" key="6">
    <source>
        <dbReference type="ARBA" id="ARBA00022824"/>
    </source>
</evidence>
<protein>
    <submittedName>
        <fullName evidence="15">Uncharacterized protein</fullName>
    </submittedName>
</protein>
<evidence type="ECO:0000256" key="2">
    <source>
        <dbReference type="ARBA" id="ARBA00004406"/>
    </source>
</evidence>
<name>A0AAV8UAI5_9ROSI</name>
<dbReference type="FunFam" id="2.60.40.420:FF:000081">
    <property type="entry name" value="Spore coat protein A"/>
    <property type="match status" value="1"/>
</dbReference>
<feature type="domain" description="Plastocyanin-like" evidence="12">
    <location>
        <begin position="282"/>
        <end position="361"/>
    </location>
</feature>
<dbReference type="InterPro" id="IPR011706">
    <property type="entry name" value="Cu-oxidase_C"/>
</dbReference>
<dbReference type="AlphaFoldDB" id="A0AAV8UAI5"/>
<dbReference type="CDD" id="cd13844">
    <property type="entry name" value="CuRO_1_BOD_CotA_like"/>
    <property type="match status" value="1"/>
</dbReference>
<evidence type="ECO:0000259" key="14">
    <source>
        <dbReference type="Pfam" id="PF07732"/>
    </source>
</evidence>
<dbReference type="Gene3D" id="2.60.40.420">
    <property type="entry name" value="Cupredoxins - blue copper proteins"/>
    <property type="match status" value="3"/>
</dbReference>
<keyword evidence="4" id="KW-0479">Metal-binding</keyword>
<comment type="subcellular location">
    <subcellularLocation>
        <location evidence="2">Endoplasmic reticulum membrane</location>
        <topology evidence="2">Peripheral membrane protein</topology>
    </subcellularLocation>
</comment>
<evidence type="ECO:0000256" key="8">
    <source>
        <dbReference type="ARBA" id="ARBA00023008"/>
    </source>
</evidence>
<dbReference type="InterPro" id="IPR011707">
    <property type="entry name" value="Cu-oxidase-like_N"/>
</dbReference>
<keyword evidence="5 11" id="KW-0732">Signal</keyword>
<evidence type="ECO:0000256" key="4">
    <source>
        <dbReference type="ARBA" id="ARBA00022723"/>
    </source>
</evidence>
<dbReference type="GO" id="GO:0005507">
    <property type="term" value="F:copper ion binding"/>
    <property type="evidence" value="ECO:0007669"/>
    <property type="project" value="InterPro"/>
</dbReference>
<feature type="domain" description="Plastocyanin-like" evidence="13">
    <location>
        <begin position="435"/>
        <end position="584"/>
    </location>
</feature>
<keyword evidence="6" id="KW-0256">Endoplasmic reticulum</keyword>
<evidence type="ECO:0000256" key="5">
    <source>
        <dbReference type="ARBA" id="ARBA00022729"/>
    </source>
</evidence>
<proteinExistence type="inferred from homology"/>
<sequence>MIMRVEDMWLVFLILGFCCCSRSGEGGRASPSPSPVSAATLHQVAASLQMYVDPLPNMPKVLGYTINPLHHTPLPTHLTIGMYEIKWKFHRDLPPTTVFAYGLSAATATVPGPTIETIRGVFTQVTWQNFLPSSHILPWDPTIPMAIPKHGGVPTVVHLHGGVHPPQSDGHALAWFTYGFRETGPTWSQPTYTYPNVQHSGNLWYHDHTVGLTRANLLAGLIGAYVIRDPKLDAELDLPMGPEFDRHLVIVDRSFSRDGSLYMNYTGDNPTIHPQWQPEYFGDAVIVNGKAWPYLQVKPRKYRFRIINASNARFYRLSLINGPDFVQVGSDASYLASPVTTPTILLAPAEIADVVVDFSKSAANEVELTNDAPYPYPTGDAVDELNSKVMKFIVGSGDHRDDLRVPTSLVNYPPAATVGAETIRYIVFYEYKSSTGDPTHLYINGKRFEDPVTETPKSGSTEVWEVINLTGDNHPLHVHLGTAQAIKAQELVDLPGFTACMTKKNDAVACNVTAHATGKVIKTPDYEKTWKNTVKIEPGYQTTVVVKFNLVDTGKTYPFDATAKPGYVYHCHILDHEDNAMIRPLRLLP</sequence>
<gene>
    <name evidence="15" type="ORF">K2173_023135</name>
</gene>
<evidence type="ECO:0000256" key="7">
    <source>
        <dbReference type="ARBA" id="ARBA00023002"/>
    </source>
</evidence>
<dbReference type="GO" id="GO:0016036">
    <property type="term" value="P:cellular response to phosphate starvation"/>
    <property type="evidence" value="ECO:0007669"/>
    <property type="project" value="InterPro"/>
</dbReference>
<evidence type="ECO:0000259" key="12">
    <source>
        <dbReference type="Pfam" id="PF00394"/>
    </source>
</evidence>
<organism evidence="15 16">
    <name type="scientific">Erythroxylum novogranatense</name>
    <dbReference type="NCBI Taxonomy" id="1862640"/>
    <lineage>
        <taxon>Eukaryota</taxon>
        <taxon>Viridiplantae</taxon>
        <taxon>Streptophyta</taxon>
        <taxon>Embryophyta</taxon>
        <taxon>Tracheophyta</taxon>
        <taxon>Spermatophyta</taxon>
        <taxon>Magnoliopsida</taxon>
        <taxon>eudicotyledons</taxon>
        <taxon>Gunneridae</taxon>
        <taxon>Pentapetalae</taxon>
        <taxon>rosids</taxon>
        <taxon>fabids</taxon>
        <taxon>Malpighiales</taxon>
        <taxon>Erythroxylaceae</taxon>
        <taxon>Erythroxylum</taxon>
    </lineage>
</organism>
<keyword evidence="16" id="KW-1185">Reference proteome</keyword>
<dbReference type="Proteomes" id="UP001159364">
    <property type="component" value="Linkage Group LG01"/>
</dbReference>
<dbReference type="PANTHER" id="PTHR48461:SF1">
    <property type="entry name" value="MULTICOPPER OXIDASE LPR1-LIKE"/>
    <property type="match status" value="1"/>
</dbReference>
<dbReference type="Pfam" id="PF07731">
    <property type="entry name" value="Cu-oxidase_2"/>
    <property type="match status" value="1"/>
</dbReference>
<dbReference type="SUPFAM" id="SSF49503">
    <property type="entry name" value="Cupredoxins"/>
    <property type="match status" value="3"/>
</dbReference>
<dbReference type="GO" id="GO:0005789">
    <property type="term" value="C:endoplasmic reticulum membrane"/>
    <property type="evidence" value="ECO:0007669"/>
    <property type="project" value="UniProtKB-SubCell"/>
</dbReference>
<dbReference type="CDD" id="cd13868">
    <property type="entry name" value="CuRO_2_CotA_like"/>
    <property type="match status" value="1"/>
</dbReference>
<dbReference type="PANTHER" id="PTHR48461">
    <property type="entry name" value="MULTICOPPER OXIDASE LPR1-LIKE"/>
    <property type="match status" value="1"/>
</dbReference>
<feature type="chain" id="PRO_5043631016" evidence="11">
    <location>
        <begin position="27"/>
        <end position="589"/>
    </location>
</feature>
<dbReference type="GO" id="GO:0016491">
    <property type="term" value="F:oxidoreductase activity"/>
    <property type="evidence" value="ECO:0007669"/>
    <property type="project" value="UniProtKB-KW"/>
</dbReference>
<evidence type="ECO:0000256" key="1">
    <source>
        <dbReference type="ARBA" id="ARBA00001935"/>
    </source>
</evidence>
<evidence type="ECO:0000259" key="13">
    <source>
        <dbReference type="Pfam" id="PF07731"/>
    </source>
</evidence>
<evidence type="ECO:0000256" key="10">
    <source>
        <dbReference type="ARBA" id="ARBA00023180"/>
    </source>
</evidence>
<comment type="cofactor">
    <cofactor evidence="1">
        <name>Cu cation</name>
        <dbReference type="ChEBI" id="CHEBI:23378"/>
    </cofactor>
</comment>
<evidence type="ECO:0000256" key="9">
    <source>
        <dbReference type="ARBA" id="ARBA00023136"/>
    </source>
</evidence>
<dbReference type="Pfam" id="PF00394">
    <property type="entry name" value="Cu-oxidase"/>
    <property type="match status" value="1"/>
</dbReference>
<keyword evidence="10" id="KW-0325">Glycoprotein</keyword>
<evidence type="ECO:0000313" key="15">
    <source>
        <dbReference type="EMBL" id="KAJ8775370.1"/>
    </source>
</evidence>
<keyword evidence="8" id="KW-0186">Copper</keyword>
<dbReference type="FunFam" id="2.60.40.420:FF:000087">
    <property type="entry name" value="Spore coat protein A"/>
    <property type="match status" value="1"/>
</dbReference>
<dbReference type="InterPro" id="IPR008972">
    <property type="entry name" value="Cupredoxin"/>
</dbReference>
<comment type="similarity">
    <text evidence="3">Belongs to the multicopper oxidase family.</text>
</comment>
<feature type="signal peptide" evidence="11">
    <location>
        <begin position="1"/>
        <end position="26"/>
    </location>
</feature>
<dbReference type="Pfam" id="PF07732">
    <property type="entry name" value="Cu-oxidase_3"/>
    <property type="match status" value="1"/>
</dbReference>
<keyword evidence="9" id="KW-0472">Membrane</keyword>
<dbReference type="EMBL" id="JAIWQS010000001">
    <property type="protein sequence ID" value="KAJ8775370.1"/>
    <property type="molecule type" value="Genomic_DNA"/>
</dbReference>
<comment type="caution">
    <text evidence="15">The sequence shown here is derived from an EMBL/GenBank/DDBJ whole genome shotgun (WGS) entry which is preliminary data.</text>
</comment>
<dbReference type="InterPro" id="IPR052152">
    <property type="entry name" value="LPR1/LPR2"/>
</dbReference>